<evidence type="ECO:0000256" key="2">
    <source>
        <dbReference type="ARBA" id="ARBA00022640"/>
    </source>
</evidence>
<feature type="signal peptide" evidence="3">
    <location>
        <begin position="1"/>
        <end position="18"/>
    </location>
</feature>
<evidence type="ECO:0000256" key="1">
    <source>
        <dbReference type="ARBA" id="ARBA00004474"/>
    </source>
</evidence>
<accession>A0AAD2FAN3</accession>
<sequence>MKSLVLLSVALLLSPAVSFQNLVQGVRAAAAPKSSAVDLEEALLQEIKALGDSRLANSATVQQRILELENSCLGIQRPAISDSVYGRWRLLHTDNANTASPIQRKAVDSSAFPIYQDIIFNNKGQLLVSQVVKFNNNSELKVDALASTSAYPLQELTERKGDGKILGLNLLGVSKVGSDAEEDSERPDSRINFVFDEGKFDFENGFSIPYPVPFRLPFLRDAVKGWIDVTYLSERVRISRGNKGTTFVLVKE</sequence>
<feature type="domain" description="Plastid lipid-associated protein/fibrillin conserved" evidence="4">
    <location>
        <begin position="59"/>
        <end position="249"/>
    </location>
</feature>
<keyword evidence="2" id="KW-0934">Plastid</keyword>
<evidence type="ECO:0000256" key="3">
    <source>
        <dbReference type="SAM" id="SignalP"/>
    </source>
</evidence>
<organism evidence="5 6">
    <name type="scientific">Cylindrotheca closterium</name>
    <dbReference type="NCBI Taxonomy" id="2856"/>
    <lineage>
        <taxon>Eukaryota</taxon>
        <taxon>Sar</taxon>
        <taxon>Stramenopiles</taxon>
        <taxon>Ochrophyta</taxon>
        <taxon>Bacillariophyta</taxon>
        <taxon>Bacillariophyceae</taxon>
        <taxon>Bacillariophycidae</taxon>
        <taxon>Bacillariales</taxon>
        <taxon>Bacillariaceae</taxon>
        <taxon>Cylindrotheca</taxon>
    </lineage>
</organism>
<evidence type="ECO:0000313" key="5">
    <source>
        <dbReference type="EMBL" id="CAJ1896857.1"/>
    </source>
</evidence>
<dbReference type="Pfam" id="PF04755">
    <property type="entry name" value="PAP_fibrillin"/>
    <property type="match status" value="1"/>
</dbReference>
<dbReference type="EMBL" id="CAKOGP040000001">
    <property type="protein sequence ID" value="CAJ1896857.1"/>
    <property type="molecule type" value="Genomic_DNA"/>
</dbReference>
<keyword evidence="6" id="KW-1185">Reference proteome</keyword>
<evidence type="ECO:0000259" key="4">
    <source>
        <dbReference type="Pfam" id="PF04755"/>
    </source>
</evidence>
<comment type="caution">
    <text evidence="5">The sequence shown here is derived from an EMBL/GenBank/DDBJ whole genome shotgun (WGS) entry which is preliminary data.</text>
</comment>
<gene>
    <name evidence="5" type="ORF">CYCCA115_LOCUS210</name>
</gene>
<proteinExistence type="predicted"/>
<name>A0AAD2FAN3_9STRA</name>
<comment type="subcellular location">
    <subcellularLocation>
        <location evidence="1">Plastid</location>
    </subcellularLocation>
</comment>
<dbReference type="Proteomes" id="UP001295423">
    <property type="component" value="Unassembled WGS sequence"/>
</dbReference>
<keyword evidence="3" id="KW-0732">Signal</keyword>
<dbReference type="PANTHER" id="PTHR31906">
    <property type="entry name" value="PLASTID-LIPID-ASSOCIATED PROTEIN 4, CHLOROPLASTIC-RELATED"/>
    <property type="match status" value="1"/>
</dbReference>
<dbReference type="GO" id="GO:0009536">
    <property type="term" value="C:plastid"/>
    <property type="evidence" value="ECO:0007669"/>
    <property type="project" value="UniProtKB-SubCell"/>
</dbReference>
<dbReference type="AlphaFoldDB" id="A0AAD2FAN3"/>
<feature type="chain" id="PRO_5042229564" description="Plastid lipid-associated protein/fibrillin conserved domain-containing protein" evidence="3">
    <location>
        <begin position="19"/>
        <end position="252"/>
    </location>
</feature>
<evidence type="ECO:0000313" key="6">
    <source>
        <dbReference type="Proteomes" id="UP001295423"/>
    </source>
</evidence>
<dbReference type="InterPro" id="IPR039633">
    <property type="entry name" value="PAP"/>
</dbReference>
<reference evidence="5" key="1">
    <citation type="submission" date="2023-08" db="EMBL/GenBank/DDBJ databases">
        <authorList>
            <person name="Audoor S."/>
            <person name="Bilcke G."/>
        </authorList>
    </citation>
    <scope>NUCLEOTIDE SEQUENCE</scope>
</reference>
<protein>
    <recommendedName>
        <fullName evidence="4">Plastid lipid-associated protein/fibrillin conserved domain-containing protein</fullName>
    </recommendedName>
</protein>
<dbReference type="InterPro" id="IPR006843">
    <property type="entry name" value="PAP/fibrillin_dom"/>
</dbReference>